<dbReference type="SUPFAM" id="SSF89895">
    <property type="entry name" value="FYSH domain"/>
    <property type="match status" value="1"/>
</dbReference>
<dbReference type="Pfam" id="PF01172">
    <property type="entry name" value="SBDS_N"/>
    <property type="match status" value="1"/>
</dbReference>
<dbReference type="PANTHER" id="PTHR10927">
    <property type="entry name" value="RIBOSOME MATURATION PROTEIN SBDS"/>
    <property type="match status" value="1"/>
</dbReference>
<dbReference type="Gene3D" id="3.30.1250.10">
    <property type="entry name" value="Ribosome maturation protein SBDS, N-terminal domain"/>
    <property type="match status" value="1"/>
</dbReference>
<evidence type="ECO:0000313" key="4">
    <source>
        <dbReference type="Proteomes" id="UP001305779"/>
    </source>
</evidence>
<name>A0ABR0EQX3_ZASCE</name>
<feature type="region of interest" description="Disordered" evidence="1">
    <location>
        <begin position="92"/>
        <end position="113"/>
    </location>
</feature>
<reference evidence="3 4" key="1">
    <citation type="journal article" date="2023" name="G3 (Bethesda)">
        <title>A chromosome-level genome assembly of Zasmidium syzygii isolated from banana leaves.</title>
        <authorList>
            <person name="van Westerhoven A.C."/>
            <person name="Mehrabi R."/>
            <person name="Talebi R."/>
            <person name="Steentjes M.B.F."/>
            <person name="Corcolon B."/>
            <person name="Chong P.A."/>
            <person name="Kema G.H.J."/>
            <person name="Seidl M.F."/>
        </authorList>
    </citation>
    <scope>NUCLEOTIDE SEQUENCE [LARGE SCALE GENOMIC DNA]</scope>
    <source>
        <strain evidence="3 4">P124</strain>
    </source>
</reference>
<dbReference type="EMBL" id="JAXOVC010000003">
    <property type="protein sequence ID" value="KAK4503550.1"/>
    <property type="molecule type" value="Genomic_DNA"/>
</dbReference>
<dbReference type="InterPro" id="IPR019783">
    <property type="entry name" value="SDO1/SBDS_N"/>
</dbReference>
<accession>A0ABR0EQX3</accession>
<evidence type="ECO:0000259" key="2">
    <source>
        <dbReference type="Pfam" id="PF01172"/>
    </source>
</evidence>
<dbReference type="InterPro" id="IPR039100">
    <property type="entry name" value="Sdo1/SBDS-like"/>
</dbReference>
<evidence type="ECO:0000256" key="1">
    <source>
        <dbReference type="SAM" id="MobiDB-lite"/>
    </source>
</evidence>
<evidence type="ECO:0000313" key="3">
    <source>
        <dbReference type="EMBL" id="KAK4503550.1"/>
    </source>
</evidence>
<gene>
    <name evidence="3" type="ORF">PRZ48_004465</name>
</gene>
<dbReference type="Proteomes" id="UP001305779">
    <property type="component" value="Unassembled WGS sequence"/>
</dbReference>
<dbReference type="PANTHER" id="PTHR10927:SF2">
    <property type="entry name" value="RESTRICTION OF TELOMERE CAPPING PROTEIN 3"/>
    <property type="match status" value="1"/>
</dbReference>
<comment type="caution">
    <text evidence="3">The sequence shown here is derived from an EMBL/GenBank/DDBJ whole genome shotgun (WGS) entry which is preliminary data.</text>
</comment>
<organism evidence="3 4">
    <name type="scientific">Zasmidium cellare</name>
    <name type="common">Wine cellar mold</name>
    <name type="synonym">Racodium cellare</name>
    <dbReference type="NCBI Taxonomy" id="395010"/>
    <lineage>
        <taxon>Eukaryota</taxon>
        <taxon>Fungi</taxon>
        <taxon>Dikarya</taxon>
        <taxon>Ascomycota</taxon>
        <taxon>Pezizomycotina</taxon>
        <taxon>Dothideomycetes</taxon>
        <taxon>Dothideomycetidae</taxon>
        <taxon>Mycosphaerellales</taxon>
        <taxon>Mycosphaerellaceae</taxon>
        <taxon>Zasmidium</taxon>
    </lineage>
</organism>
<proteinExistence type="predicted"/>
<keyword evidence="4" id="KW-1185">Reference proteome</keyword>
<protein>
    <recommendedName>
        <fullName evidence="2">Ribosome maturation protein SDO1/SBDS N-terminal domain-containing protein</fullName>
    </recommendedName>
</protein>
<sequence length="113" mass="12265">MRGNDPQVKVHYKGADDDYIVYVDSKQAVEDWKKDSSVPLAQVVSGFKIFVTHKHGNQGVQDAASKAQLESEFGTSKDDDVVKQILEKGSIVESANSGRDGNKNDSKGGMVAH</sequence>
<dbReference type="InterPro" id="IPR036786">
    <property type="entry name" value="Ribosome_mat_SBDS_N_sf"/>
</dbReference>
<feature type="domain" description="Ribosome maturation protein SDO1/SBDS N-terminal" evidence="2">
    <location>
        <begin position="7"/>
        <end position="97"/>
    </location>
</feature>